<proteinExistence type="predicted"/>
<dbReference type="PANTHER" id="PTHR45823">
    <property type="entry name" value="T-SNARE COILED-COIL HOMOLOGY DOMAIN-CONTAINING PROTEIN"/>
    <property type="match status" value="1"/>
</dbReference>
<organism evidence="1 2">
    <name type="scientific">Araneus ventricosus</name>
    <name type="common">Orbweaver spider</name>
    <name type="synonym">Epeira ventricosa</name>
    <dbReference type="NCBI Taxonomy" id="182803"/>
    <lineage>
        <taxon>Eukaryota</taxon>
        <taxon>Metazoa</taxon>
        <taxon>Ecdysozoa</taxon>
        <taxon>Arthropoda</taxon>
        <taxon>Chelicerata</taxon>
        <taxon>Arachnida</taxon>
        <taxon>Araneae</taxon>
        <taxon>Araneomorphae</taxon>
        <taxon>Entelegynae</taxon>
        <taxon>Araneoidea</taxon>
        <taxon>Araneidae</taxon>
        <taxon>Araneus</taxon>
    </lineage>
</organism>
<evidence type="ECO:0000313" key="1">
    <source>
        <dbReference type="EMBL" id="GBM01240.1"/>
    </source>
</evidence>
<dbReference type="EMBL" id="BGPR01162541">
    <property type="protein sequence ID" value="GBM01240.1"/>
    <property type="molecule type" value="Genomic_DNA"/>
</dbReference>
<dbReference type="Proteomes" id="UP000499080">
    <property type="component" value="Unassembled WGS sequence"/>
</dbReference>
<name>A0A4Y2CAL4_ARAVE</name>
<sequence length="171" mass="19365">MESRFPAMLVLWSGREFYRGKYLMTVSSQAWTPDLGDKFGDLGYKSKIPENTILFSISLLGEETRLNACQHIACLRGSAAEFLQDIPADKLTDLSTIEKALESRFGNSHLTQFYRTKLKTRRQKPCESLQVLAADVERLMSLAYAECPKDVRDSQQPSTLSTISEMKKLSM</sequence>
<comment type="caution">
    <text evidence="1">The sequence shown here is derived from an EMBL/GenBank/DDBJ whole genome shotgun (WGS) entry which is preliminary data.</text>
</comment>
<gene>
    <name evidence="1" type="ORF">AVEN_65905_1</name>
</gene>
<evidence type="ECO:0000313" key="2">
    <source>
        <dbReference type="Proteomes" id="UP000499080"/>
    </source>
</evidence>
<reference evidence="1 2" key="1">
    <citation type="journal article" date="2019" name="Sci. Rep.">
        <title>Orb-weaving spider Araneus ventricosus genome elucidates the spidroin gene catalogue.</title>
        <authorList>
            <person name="Kono N."/>
            <person name="Nakamura H."/>
            <person name="Ohtoshi R."/>
            <person name="Moran D.A.P."/>
            <person name="Shinohara A."/>
            <person name="Yoshida Y."/>
            <person name="Fujiwara M."/>
            <person name="Mori M."/>
            <person name="Tomita M."/>
            <person name="Arakawa K."/>
        </authorList>
    </citation>
    <scope>NUCLEOTIDE SEQUENCE [LARGE SCALE GENOMIC DNA]</scope>
</reference>
<dbReference type="PANTHER" id="PTHR45823:SF1">
    <property type="entry name" value="T-SNARE COILED-COIL HOMOLOGY DOMAIN-CONTAINING PROTEIN"/>
    <property type="match status" value="1"/>
</dbReference>
<keyword evidence="2" id="KW-1185">Reference proteome</keyword>
<protein>
    <submittedName>
        <fullName evidence="1">Uncharacterized protein</fullName>
    </submittedName>
</protein>
<dbReference type="AlphaFoldDB" id="A0A4Y2CAL4"/>
<dbReference type="OrthoDB" id="8300685at2759"/>
<accession>A0A4Y2CAL4</accession>